<dbReference type="EMBL" id="CP021255">
    <property type="protein sequence ID" value="AVD72153.1"/>
    <property type="molecule type" value="Genomic_DNA"/>
</dbReference>
<dbReference type="KEGG" id="deo:CAY53_12245"/>
<evidence type="ECO:0000313" key="2">
    <source>
        <dbReference type="EMBL" id="AVD72153.1"/>
    </source>
</evidence>
<sequence>MQPRAGRKLHLLWLALFALGCAVLYHVLAERQASVELNVQVEAPACFKIYWLGQDPESVWSERHSRRLLLRPEKHLYRFKLTDLSKVALLRIDPSEEERSRVSIRSITLTQDGYAPIHLAGREGLSRLVSGEQDIEALYLADDGLTVVPSGRDPQLFFDLPSALRTRGHSRAGALLPLALVFVGVLLAGLVLERCFERGDTLIVVCLAMVFVLIACMATLSRVGVHPDEGVHVRAADYFQQHVLPPPVGAPDIRNTYSVYGVSRLHSGEIAYLLLGKCARLFHALALPSYMVERYCNVAFWGLLLLLAVACRDFRLLMLPMLLSPQIWYIFSYVNSEAFACLVMMLAAWQLASPESAWNRLLAGGADGTKASPLSYVWLGLLFALLLLIKKNFYFFVLFLGGYVLWRLLWGYTPCQRGTLRRMALVLLIGLSVFAAVRGTDEYINGFDKEARLLQARYHYAGELWNPGTPLEQRHGHLQMRERGTSAARLMWIDGWGAKSFHSAFGLYGETSVSAAPSYYRLVMYAGLLLLAAAAVSVLVHGGWPGITLACLGLICACALMAVDFYHAWTVDFQPQGRYLLPIVGMLGVLCLHARAYLFRSVAPLLCAAMFLLSLYSFVCVGLAGIGKIC</sequence>
<evidence type="ECO:0000256" key="1">
    <source>
        <dbReference type="SAM" id="Phobius"/>
    </source>
</evidence>
<dbReference type="Proteomes" id="UP000239867">
    <property type="component" value="Chromosome"/>
</dbReference>
<protein>
    <recommendedName>
        <fullName evidence="4">Glycosyltransferase RgtA/B/C/D-like domain-containing protein</fullName>
    </recommendedName>
</protein>
<feature type="transmembrane region" description="Helical" evidence="1">
    <location>
        <begin position="419"/>
        <end position="437"/>
    </location>
</feature>
<dbReference type="AlphaFoldDB" id="A0A2L1GR38"/>
<feature type="transmembrane region" description="Helical" evidence="1">
    <location>
        <begin position="546"/>
        <end position="567"/>
    </location>
</feature>
<feature type="transmembrane region" description="Helical" evidence="1">
    <location>
        <begin position="522"/>
        <end position="540"/>
    </location>
</feature>
<feature type="transmembrane region" description="Helical" evidence="1">
    <location>
        <begin position="298"/>
        <end position="315"/>
    </location>
</feature>
<accession>A0A2L1GR38</accession>
<feature type="transmembrane region" description="Helical" evidence="1">
    <location>
        <begin position="393"/>
        <end position="413"/>
    </location>
</feature>
<feature type="transmembrane region" description="Helical" evidence="1">
    <location>
        <begin position="327"/>
        <end position="351"/>
    </location>
</feature>
<feature type="transmembrane region" description="Helical" evidence="1">
    <location>
        <begin position="579"/>
        <end position="597"/>
    </location>
</feature>
<proteinExistence type="predicted"/>
<feature type="transmembrane region" description="Helical" evidence="1">
    <location>
        <begin position="603"/>
        <end position="626"/>
    </location>
</feature>
<organism evidence="2 3">
    <name type="scientific">Desulfobulbus oralis</name>
    <dbReference type="NCBI Taxonomy" id="1986146"/>
    <lineage>
        <taxon>Bacteria</taxon>
        <taxon>Pseudomonadati</taxon>
        <taxon>Thermodesulfobacteriota</taxon>
        <taxon>Desulfobulbia</taxon>
        <taxon>Desulfobulbales</taxon>
        <taxon>Desulfobulbaceae</taxon>
        <taxon>Desulfobulbus</taxon>
    </lineage>
</organism>
<keyword evidence="1" id="KW-0472">Membrane</keyword>
<feature type="transmembrane region" description="Helical" evidence="1">
    <location>
        <begin position="201"/>
        <end position="220"/>
    </location>
</feature>
<feature type="transmembrane region" description="Helical" evidence="1">
    <location>
        <begin position="172"/>
        <end position="192"/>
    </location>
</feature>
<keyword evidence="1" id="KW-1133">Transmembrane helix</keyword>
<dbReference type="PROSITE" id="PS51257">
    <property type="entry name" value="PROKAR_LIPOPROTEIN"/>
    <property type="match status" value="1"/>
</dbReference>
<keyword evidence="3" id="KW-1185">Reference proteome</keyword>
<feature type="transmembrane region" description="Helical" evidence="1">
    <location>
        <begin position="371"/>
        <end position="388"/>
    </location>
</feature>
<evidence type="ECO:0000313" key="3">
    <source>
        <dbReference type="Proteomes" id="UP000239867"/>
    </source>
</evidence>
<keyword evidence="1" id="KW-0812">Transmembrane</keyword>
<reference evidence="2 3" key="1">
    <citation type="journal article" date="2018" name="MBio">
        <title>Insights into the evolution of host association through the isolation and characterization of a novel human periodontal pathobiont, Desulfobulbus oralis.</title>
        <authorList>
            <person name="Cross K.L."/>
            <person name="Chirania P."/>
            <person name="Xiong W."/>
            <person name="Beall C.J."/>
            <person name="Elkins J.G."/>
            <person name="Giannone R.J."/>
            <person name="Griffen A.L."/>
            <person name="Guss A.M."/>
            <person name="Hettich R.L."/>
            <person name="Joshi S.S."/>
            <person name="Mokrzan E.M."/>
            <person name="Martin R.K."/>
            <person name="Zhulin I.B."/>
            <person name="Leys E.J."/>
            <person name="Podar M."/>
        </authorList>
    </citation>
    <scope>NUCLEOTIDE SEQUENCE [LARGE SCALE GENOMIC DNA]</scope>
    <source>
        <strain evidence="2 3">ORNL</strain>
    </source>
</reference>
<evidence type="ECO:0008006" key="4">
    <source>
        <dbReference type="Google" id="ProtNLM"/>
    </source>
</evidence>
<name>A0A2L1GR38_9BACT</name>
<gene>
    <name evidence="2" type="ORF">CAY53_12245</name>
</gene>